<keyword evidence="3" id="KW-0479">Metal-binding</keyword>
<accession>A0AAV9J5W5</accession>
<evidence type="ECO:0000256" key="2">
    <source>
        <dbReference type="ARBA" id="ARBA00022487"/>
    </source>
</evidence>
<evidence type="ECO:0000256" key="5">
    <source>
        <dbReference type="ARBA" id="ARBA00022801"/>
    </source>
</evidence>
<dbReference type="InterPro" id="IPR011118">
    <property type="entry name" value="Tannase/feruloyl_esterase"/>
</dbReference>
<dbReference type="EMBL" id="JAVFHQ010000076">
    <property type="protein sequence ID" value="KAK4540036.1"/>
    <property type="molecule type" value="Genomic_DNA"/>
</dbReference>
<keyword evidence="7" id="KW-1015">Disulfide bond</keyword>
<evidence type="ECO:0000256" key="4">
    <source>
        <dbReference type="ARBA" id="ARBA00022729"/>
    </source>
</evidence>
<keyword evidence="5 8" id="KW-0378">Hydrolase</keyword>
<dbReference type="PANTHER" id="PTHR33938">
    <property type="entry name" value="FERULOYL ESTERASE B-RELATED"/>
    <property type="match status" value="1"/>
</dbReference>
<dbReference type="AlphaFoldDB" id="A0AAV9J5W5"/>
<sequence length="572" mass="62169">MKLTALPPLLHPLLPLFISTATATATSFACTPSAFTAILPPHASVAFTQSLPANSTFQVPAGDIAYPTSPTQLRALCAVQINVTSSASSAFSFGLFLPEPGEWNERFLAVGNGGFAGESLHCPLSLTKGGINWLDMAAGVGYGFAAMSTDTGHNSTSGDITWALNAPEKKIDFGYRAMHGSVVLAKQVIEAYYACQPKYSYYSGCSTGGRQGLKDIQLYPEDFDGVLAGAPAWWTSHLQTWTVKLGLYNLPNTSAHHIPPALFPAIGAEVLKQCDGQDGLVDNIISDPQGCDFFPEALLCKGNVTNQTAQGCLTAAQIGTLYHIYNDYVDTNQTFVFPHLELGSEAQWPVLLGSYEPNSLGFEYVQYFLLNDPSWDFYTFNYSIVELADKLQPGNATADDFDLEPFYRRGGKLLQYHGLADGLIATGSSVYFYKEVLKTLLPRGVELDSWYRFFLVPGMQHCAGTPADVNAPWYFAGANQAAAIGTGVHSVPGFADAEHDALLALMAWTEQGAAPERLVATKWHNDTLRDSVLRQRPLCPYPRQARYGGRGSVDEAGNWGCEYIYNVNAQYE</sequence>
<proteinExistence type="inferred from homology"/>
<evidence type="ECO:0000313" key="9">
    <source>
        <dbReference type="EMBL" id="KAK4540036.1"/>
    </source>
</evidence>
<feature type="chain" id="PRO_5043098291" description="Carboxylic ester hydrolase" evidence="8">
    <location>
        <begin position="26"/>
        <end position="572"/>
    </location>
</feature>
<feature type="signal peptide" evidence="8">
    <location>
        <begin position="1"/>
        <end position="25"/>
    </location>
</feature>
<evidence type="ECO:0000313" key="10">
    <source>
        <dbReference type="Proteomes" id="UP001324427"/>
    </source>
</evidence>
<dbReference type="Proteomes" id="UP001324427">
    <property type="component" value="Unassembled WGS sequence"/>
</dbReference>
<gene>
    <name evidence="9" type="ORF">LTR36_009852</name>
</gene>
<comment type="similarity">
    <text evidence="1 8">Belongs to the tannase family.</text>
</comment>
<dbReference type="GO" id="GO:0046872">
    <property type="term" value="F:metal ion binding"/>
    <property type="evidence" value="ECO:0007669"/>
    <property type="project" value="UniProtKB-KW"/>
</dbReference>
<keyword evidence="10" id="KW-1185">Reference proteome</keyword>
<name>A0AAV9J5W5_9PEZI</name>
<reference evidence="9 10" key="1">
    <citation type="submission" date="2021-11" db="EMBL/GenBank/DDBJ databases">
        <title>Black yeast isolated from Biological Soil Crust.</title>
        <authorList>
            <person name="Kurbessoian T."/>
        </authorList>
    </citation>
    <scope>NUCLEOTIDE SEQUENCE [LARGE SCALE GENOMIC DNA]</scope>
    <source>
        <strain evidence="9 10">CCFEE 5522</strain>
    </source>
</reference>
<dbReference type="EC" id="3.1.1.-" evidence="8"/>
<dbReference type="GO" id="GO:0030600">
    <property type="term" value="F:feruloyl esterase activity"/>
    <property type="evidence" value="ECO:0007669"/>
    <property type="project" value="UniProtKB-ARBA"/>
</dbReference>
<evidence type="ECO:0000256" key="8">
    <source>
        <dbReference type="RuleBase" id="RU361238"/>
    </source>
</evidence>
<comment type="caution">
    <text evidence="9">The sequence shown here is derived from an EMBL/GenBank/DDBJ whole genome shotgun (WGS) entry which is preliminary data.</text>
</comment>
<evidence type="ECO:0000256" key="7">
    <source>
        <dbReference type="ARBA" id="ARBA00023157"/>
    </source>
</evidence>
<dbReference type="InterPro" id="IPR029058">
    <property type="entry name" value="AB_hydrolase_fold"/>
</dbReference>
<dbReference type="PROSITE" id="PS51257">
    <property type="entry name" value="PROKAR_LIPOPROTEIN"/>
    <property type="match status" value="1"/>
</dbReference>
<keyword evidence="4 8" id="KW-0732">Signal</keyword>
<organism evidence="9 10">
    <name type="scientific">Oleoguttula mirabilis</name>
    <dbReference type="NCBI Taxonomy" id="1507867"/>
    <lineage>
        <taxon>Eukaryota</taxon>
        <taxon>Fungi</taxon>
        <taxon>Dikarya</taxon>
        <taxon>Ascomycota</taxon>
        <taxon>Pezizomycotina</taxon>
        <taxon>Dothideomycetes</taxon>
        <taxon>Dothideomycetidae</taxon>
        <taxon>Mycosphaerellales</taxon>
        <taxon>Teratosphaeriaceae</taxon>
        <taxon>Oleoguttula</taxon>
    </lineage>
</organism>
<evidence type="ECO:0000256" key="3">
    <source>
        <dbReference type="ARBA" id="ARBA00022723"/>
    </source>
</evidence>
<keyword evidence="6" id="KW-0106">Calcium</keyword>
<dbReference type="PANTHER" id="PTHR33938:SF2">
    <property type="entry name" value="CARBOXYLIC ESTER HYDROLASE"/>
    <property type="match status" value="1"/>
</dbReference>
<evidence type="ECO:0000256" key="1">
    <source>
        <dbReference type="ARBA" id="ARBA00006249"/>
    </source>
</evidence>
<evidence type="ECO:0000256" key="6">
    <source>
        <dbReference type="ARBA" id="ARBA00022837"/>
    </source>
</evidence>
<dbReference type="Pfam" id="PF07519">
    <property type="entry name" value="Tannase"/>
    <property type="match status" value="2"/>
</dbReference>
<dbReference type="SUPFAM" id="SSF53474">
    <property type="entry name" value="alpha/beta-Hydrolases"/>
    <property type="match status" value="1"/>
</dbReference>
<protein>
    <recommendedName>
        <fullName evidence="8">Carboxylic ester hydrolase</fullName>
        <ecNumber evidence="8">3.1.1.-</ecNumber>
    </recommendedName>
</protein>
<keyword evidence="2" id="KW-0719">Serine esterase</keyword>